<dbReference type="Pfam" id="PF13247">
    <property type="entry name" value="Fer4_11"/>
    <property type="match status" value="1"/>
</dbReference>
<dbReference type="Gene3D" id="3.30.70.20">
    <property type="match status" value="2"/>
</dbReference>
<dbReference type="PANTHER" id="PTHR42783">
    <property type="entry name" value="GLUTAMATE SYNTHASE [NADPH] SMALL CHAIN"/>
    <property type="match status" value="1"/>
</dbReference>
<dbReference type="Proteomes" id="UP000234882">
    <property type="component" value="Chromosome"/>
</dbReference>
<evidence type="ECO:0000313" key="4">
    <source>
        <dbReference type="Proteomes" id="UP000234882"/>
    </source>
</evidence>
<gene>
    <name evidence="3" type="ORF">CYR75_12775</name>
</gene>
<dbReference type="OrthoDB" id="9779457at2"/>
<evidence type="ECO:0000256" key="1">
    <source>
        <dbReference type="SAM" id="MobiDB-lite"/>
    </source>
</evidence>
<keyword evidence="4" id="KW-1185">Reference proteome</keyword>
<dbReference type="CDD" id="cd02784">
    <property type="entry name" value="MopB_CT_PHLH"/>
    <property type="match status" value="1"/>
</dbReference>
<dbReference type="RefSeq" id="WP_101500385.1">
    <property type="nucleotide sequence ID" value="NZ_CP025583.1"/>
</dbReference>
<accession>A0A2K9MHE8</accession>
<dbReference type="AlphaFoldDB" id="A0A2K9MHE8"/>
<feature type="region of interest" description="Disordered" evidence="1">
    <location>
        <begin position="949"/>
        <end position="974"/>
    </location>
</feature>
<protein>
    <submittedName>
        <fullName evidence="3">Molybdopterin oxidoreductase</fullName>
    </submittedName>
</protein>
<reference evidence="4" key="1">
    <citation type="submission" date="2017-12" db="EMBL/GenBank/DDBJ databases">
        <title>Genomic analysis of Paracoccus sp. CBA4604.</title>
        <authorList>
            <person name="Roh S.W."/>
            <person name="Kim J.Y."/>
            <person name="Kim J.S."/>
        </authorList>
    </citation>
    <scope>NUCLEOTIDE SEQUENCE [LARGE SCALE GENOMIC DNA]</scope>
    <source>
        <strain evidence="4">CBA4604</strain>
    </source>
</reference>
<dbReference type="PANTHER" id="PTHR42783:SF3">
    <property type="entry name" value="GLUTAMATE SYNTHASE [NADPH] SMALL CHAIN-RELATED"/>
    <property type="match status" value="1"/>
</dbReference>
<dbReference type="Gene3D" id="3.30.2070.10">
    <property type="entry name" value="Formate dehydrogenase/DMSO reductase"/>
    <property type="match status" value="1"/>
</dbReference>
<proteinExistence type="predicted"/>
<dbReference type="SUPFAM" id="SSF54862">
    <property type="entry name" value="4Fe-4S ferredoxins"/>
    <property type="match status" value="1"/>
</dbReference>
<dbReference type="SUPFAM" id="SSF53706">
    <property type="entry name" value="Formate dehydrogenase/DMSO reductase, domains 1-3"/>
    <property type="match status" value="1"/>
</dbReference>
<sequence>MSVTGSPLPLWRSREERDSPPEARLLDEFPGLAERLAQGPDRRSVLKFMGAAMALGGMTACSPPEETILPYIDQPEGLILGNPQFYATTLPCDGFGIGALVESHEGRPTKVEGNPDHPASLGATDAVMQAACLDLFDPTRSRAPQRAGQTSSMAHVDALLSQIAQQMRREGGRGVAILGGVSTSPSLQARLDALRRAFPGLRLYRHAPLGSGYVDLCGQSVLLRPNLSEARVILSLDADLLGEGPGKLAHARAFAETRRRAGAGRDPARMSRLYAVETTPTLTGAAADHRWAVKPSEAGAVLTALGARLAGQGAPEAPVPVALLDGLADDLRRGGEAALVLPGPHLPPALQELALTLNQRLGSLGRTLDLLPQAPFMAEDTGDLADLVADLDSGGIDTLLILQSNPAYTAPGDLDLRAALGNAALSVHLGTHLDETAALCDWHIPAAHVLESWGDARAFDGTASIIQPLIRPLYDGRTPAQVLAALAGEVRTSPRDLVMRHWTDQGLSPADWQQALQRGVIAGTKVAPISPQCRPLPQALGALPQAPAPAGLELRFVPDPFLRDGSLATNVWLQELPRPLTKIVWGNVAAMAPATAHRLGLASGRVVLLRRGGHEISIPVWVQPGHPADTITLTLGHGRPVGEDGTPRGTDVYRLRGSDAPWSAGVELTPLDMQTDIITTQHHHAMEGRDPVRHASLTEWLDAPDAVHAGHPAPPEQSLYPDWQYKDEAWGMVIDQTTCIGCNACVAACQAENNIPTVGPEECARGHEMHWLRVDRYHAGPEDDPRTYFQPVPCMHCEKAPCELVCPVNATVHTHDGLNAQVYNRCIGTRYCSQNCPYKVRRFNFHLYQPFPQGTAAPSAPVMNPDVSVRSRGVMEKCTYCVQRIQAARIEADIDGRPIADGEVVTACQQACPTQAIRFGNLNDPASDVRHLRDDPLNYALLGASEHPAAHHLSGPDREPQPGPAGAACGGGPG</sequence>
<organism evidence="3 4">
    <name type="scientific">Paracoccus jeotgali</name>
    <dbReference type="NCBI Taxonomy" id="2065379"/>
    <lineage>
        <taxon>Bacteria</taxon>
        <taxon>Pseudomonadati</taxon>
        <taxon>Pseudomonadota</taxon>
        <taxon>Alphaproteobacteria</taxon>
        <taxon>Rhodobacterales</taxon>
        <taxon>Paracoccaceae</taxon>
        <taxon>Paracoccus</taxon>
    </lineage>
</organism>
<dbReference type="Gene3D" id="3.40.50.740">
    <property type="match status" value="1"/>
</dbReference>
<dbReference type="InterPro" id="IPR017896">
    <property type="entry name" value="4Fe4S_Fe-S-bd"/>
</dbReference>
<dbReference type="SUPFAM" id="SSF50692">
    <property type="entry name" value="ADC-like"/>
    <property type="match status" value="1"/>
</dbReference>
<dbReference type="KEGG" id="paru:CYR75_12775"/>
<dbReference type="PROSITE" id="PS51379">
    <property type="entry name" value="4FE4S_FER_2"/>
    <property type="match status" value="2"/>
</dbReference>
<dbReference type="CDD" id="cd10551">
    <property type="entry name" value="PsrB"/>
    <property type="match status" value="1"/>
</dbReference>
<dbReference type="InterPro" id="IPR009010">
    <property type="entry name" value="Asp_de-COase-like_dom_sf"/>
</dbReference>
<dbReference type="EMBL" id="CP025583">
    <property type="protein sequence ID" value="AUM75040.1"/>
    <property type="molecule type" value="Genomic_DNA"/>
</dbReference>
<feature type="domain" description="4Fe-4S ferredoxin-type" evidence="2">
    <location>
        <begin position="730"/>
        <end position="761"/>
    </location>
</feature>
<evidence type="ECO:0000259" key="2">
    <source>
        <dbReference type="PROSITE" id="PS51379"/>
    </source>
</evidence>
<feature type="domain" description="4Fe-4S ferredoxin-type" evidence="2">
    <location>
        <begin position="785"/>
        <end position="816"/>
    </location>
</feature>
<evidence type="ECO:0000313" key="3">
    <source>
        <dbReference type="EMBL" id="AUM75040.1"/>
    </source>
</evidence>
<name>A0A2K9MHE8_9RHOB</name>